<protein>
    <recommendedName>
        <fullName evidence="2">Clu domain-containing protein</fullName>
    </recommendedName>
</protein>
<dbReference type="SMART" id="SM00367">
    <property type="entry name" value="LRR_CC"/>
    <property type="match status" value="11"/>
</dbReference>
<dbReference type="EMBL" id="MDYQ01000395">
    <property type="protein sequence ID" value="PRP75350.1"/>
    <property type="molecule type" value="Genomic_DNA"/>
</dbReference>
<evidence type="ECO:0000256" key="1">
    <source>
        <dbReference type="SAM" id="MobiDB-lite"/>
    </source>
</evidence>
<dbReference type="PANTHER" id="PTHR12601:SF6">
    <property type="entry name" value="CLUSTERED MITOCHONDRIA PROTEIN HOMOLOG"/>
    <property type="match status" value="1"/>
</dbReference>
<dbReference type="InterPro" id="IPR027523">
    <property type="entry name" value="CLU_prot"/>
</dbReference>
<comment type="caution">
    <text evidence="3">The sequence shown here is derived from an EMBL/GenBank/DDBJ whole genome shotgun (WGS) entry which is preliminary data.</text>
</comment>
<dbReference type="InterPro" id="IPR032675">
    <property type="entry name" value="LRR_dom_sf"/>
</dbReference>
<keyword evidence="4" id="KW-1185">Reference proteome</keyword>
<feature type="compositionally biased region" description="Polar residues" evidence="1">
    <location>
        <begin position="1"/>
        <end position="13"/>
    </location>
</feature>
<dbReference type="InParanoid" id="A0A2P6MUG9"/>
<dbReference type="Proteomes" id="UP000241769">
    <property type="component" value="Unassembled WGS sequence"/>
</dbReference>
<evidence type="ECO:0000259" key="2">
    <source>
        <dbReference type="PROSITE" id="PS51823"/>
    </source>
</evidence>
<dbReference type="Pfam" id="PF25372">
    <property type="entry name" value="DUF7885"/>
    <property type="match status" value="1"/>
</dbReference>
<reference evidence="3 4" key="1">
    <citation type="journal article" date="2018" name="Genome Biol. Evol.">
        <title>Multiple Roots of Fruiting Body Formation in Amoebozoa.</title>
        <authorList>
            <person name="Hillmann F."/>
            <person name="Forbes G."/>
            <person name="Novohradska S."/>
            <person name="Ferling I."/>
            <person name="Riege K."/>
            <person name="Groth M."/>
            <person name="Westermann M."/>
            <person name="Marz M."/>
            <person name="Spaller T."/>
            <person name="Winckler T."/>
            <person name="Schaap P."/>
            <person name="Glockner G."/>
        </authorList>
    </citation>
    <scope>NUCLEOTIDE SEQUENCE [LARGE SCALE GENOMIC DNA]</scope>
    <source>
        <strain evidence="3 4">Jena</strain>
    </source>
</reference>
<dbReference type="Pfam" id="PF13236">
    <property type="entry name" value="CLU"/>
    <property type="match status" value="1"/>
</dbReference>
<dbReference type="GO" id="GO:0003729">
    <property type="term" value="F:mRNA binding"/>
    <property type="evidence" value="ECO:0007669"/>
    <property type="project" value="TreeGrafter"/>
</dbReference>
<dbReference type="STRING" id="1890364.A0A2P6MUG9"/>
<feature type="compositionally biased region" description="Basic and acidic residues" evidence="1">
    <location>
        <begin position="14"/>
        <end position="25"/>
    </location>
</feature>
<feature type="region of interest" description="Disordered" evidence="1">
    <location>
        <begin position="1"/>
        <end position="27"/>
    </location>
</feature>
<gene>
    <name evidence="3" type="ORF">PROFUN_05661</name>
</gene>
<evidence type="ECO:0000313" key="4">
    <source>
        <dbReference type="Proteomes" id="UP000241769"/>
    </source>
</evidence>
<sequence length="1510" mass="169836">MTSEPYENASQISHQDEPNEDDMYKSDATSYCSYSSYEQSAVTLVSNEPSSSRSDNRAPLEMDWNQRFQKLNESTSSDKYGLLSQLALDFVYTAKLYGKIICTEVGLPDYKKTIQPTRVGGFAGGEKYIAGGMFFKFAFDSRGIYGGDENASKAAGHELKGLSNFYDCHVPNVSLPLMALIDYNGFRLIALPLLPINHDTLCYGAITVRADPAVCDRMKQVSKMLNLRSHYVGKKTPTLLHLAADIEEFLGHSIDRGSMLCQLLRPELVKSFHTPLSPDALCKMTSPEVLLREVGVGEEFSPKAHARDIMEATEYLYKGIVPAFAEFLDEHYGRPSTTTKLRIIHELHKRGINVRHIGRLRYFCQNPTIRSKLLLEMSGEFLIPSTTRQSFAARAFKCIFRHDSREQMRKNNSASIEVNRTLAADLLNQAIRSDFFWSHRMVDKISTKFRDGLTATEMSNEFSLRSLLFSSPKEVTKFLKRTQQITGIKIKLKSYKKLELSSRTGIHRHDVYKLSARVKFMNIVDYAVAMDAFEQASQTSGEEREELLEISDSKFRAALDHSANSTVILYQWGCMLYSRAMARNKGEVSGHVITSDLEESTKKLSACCVLENNYVEGHIALTEASISTLMAMDEYNTLEDNLATVERLCNHTQRAAIQAFKLNCVDNENPFVQDYHIVGRLPHPGDVQYAGSAEWILNVVERLVRICQHTVTNNPPLLDKIELTIVLCVRSIVDELFNLGVHIEHTTRAHLQLAICRCHCIRGLRNTNFIDRLSTRNNRSSDAELRIIPSTPTFSGLQSFASFRSLSSSNESVTNNIRWNTLEAADAIKSLISMDRQLTRRLVAELVPLSHRVKNSEIMFIYSLCEYTEAPQLTEILSPYIYRLVEIILDYCTTWTERQLAATLPYCENLRLLSIKCCHQVRLQGLKCQVVEWLDCTGCVNVGTGDCIAEDFDLPSLRRLNLSGCPQVNEKFLQKITSSTPLHFLGIEDVPLRYLEAEHLTDLQDISAKRCRQLQSFSVASVILQALDFTDCTSLVAGSIKNPRELTDLIFDGCTLLREETICAILKDVGAHFLRISLRGTRVGLPLLRLLSKQCPKLEQLSIAGTKTVNPFQLLQKNQLPKLLRLDVTGCSGGPAMLEQFPRLRRLTMTQYDMPSLSENCAAHPALVELSIGRCSGISEISVKHMLSHLPMLRTFRLAQCAVLSDEVLSHLSKVCPNLEEIELFGSYGFTDKGVTELSSLHNLKILSLRGCNNVSDYSIVPLVVANPNLESLDLAVTKVQNKGLQAIVENCPSLTFLDVSSTISPLLSSSWETICKMTQLTQLSAIASEICDMDLRNLLRQLHRLKSIQLAHCSALTDLAFEELDVNRLESVNLTENSNITDFTLKQLARYCPSLRDIQIDNCNRITKKGLSIIVEKCPKTLHYLHLLYGVLESFEIFAASMSAGWKDAGRCDSPRWRKRIDSTWVREGCCWANPSFPITCSAFDGLGCRLSRIPNCCNSPREGDLSRR</sequence>
<dbReference type="OrthoDB" id="550575at2759"/>
<organism evidence="3 4">
    <name type="scientific">Planoprotostelium fungivorum</name>
    <dbReference type="NCBI Taxonomy" id="1890364"/>
    <lineage>
        <taxon>Eukaryota</taxon>
        <taxon>Amoebozoa</taxon>
        <taxon>Evosea</taxon>
        <taxon>Variosea</taxon>
        <taxon>Cavosteliida</taxon>
        <taxon>Cavosteliaceae</taxon>
        <taxon>Planoprotostelium</taxon>
    </lineage>
</organism>
<proteinExistence type="predicted"/>
<dbReference type="InterPro" id="IPR006553">
    <property type="entry name" value="Leu-rich_rpt_Cys-con_subtyp"/>
</dbReference>
<dbReference type="GO" id="GO:0005737">
    <property type="term" value="C:cytoplasm"/>
    <property type="evidence" value="ECO:0007669"/>
    <property type="project" value="TreeGrafter"/>
</dbReference>
<dbReference type="InterPro" id="IPR057207">
    <property type="entry name" value="FBXL15_LRR"/>
</dbReference>
<dbReference type="PROSITE" id="PS51823">
    <property type="entry name" value="CLU"/>
    <property type="match status" value="1"/>
</dbReference>
<accession>A0A2P6MUG9</accession>
<feature type="domain" description="Clu" evidence="2">
    <location>
        <begin position="7"/>
        <end position="283"/>
    </location>
</feature>
<dbReference type="Gene3D" id="3.80.10.10">
    <property type="entry name" value="Ribonuclease Inhibitor"/>
    <property type="match status" value="3"/>
</dbReference>
<dbReference type="PANTHER" id="PTHR12601">
    <property type="entry name" value="EUKARYOTIC TRANSLATION INITIATION FACTOR 3 SUBUNIT EIF-3"/>
    <property type="match status" value="1"/>
</dbReference>
<dbReference type="InterPro" id="IPR025697">
    <property type="entry name" value="CLU_dom"/>
</dbReference>
<dbReference type="GO" id="GO:0048312">
    <property type="term" value="P:intracellular distribution of mitochondria"/>
    <property type="evidence" value="ECO:0007669"/>
    <property type="project" value="TreeGrafter"/>
</dbReference>
<dbReference type="SUPFAM" id="SSF52047">
    <property type="entry name" value="RNI-like"/>
    <property type="match status" value="3"/>
</dbReference>
<name>A0A2P6MUG9_9EUKA</name>
<evidence type="ECO:0000313" key="3">
    <source>
        <dbReference type="EMBL" id="PRP75350.1"/>
    </source>
</evidence>